<accession>A0A0T7FB08</accession>
<name>A0A0T7FB08_NEOGA</name>
<proteinExistence type="predicted"/>
<dbReference type="Proteomes" id="UP000046176">
    <property type="component" value="Unassembled WGS sequence"/>
</dbReference>
<dbReference type="EMBL" id="CCRH01000002">
    <property type="protein sequence ID" value="CDZ32224.1"/>
    <property type="molecule type" value="Genomic_DNA"/>
</dbReference>
<evidence type="ECO:0000313" key="2">
    <source>
        <dbReference type="Proteomes" id="UP000046176"/>
    </source>
</evidence>
<dbReference type="AlphaFoldDB" id="A0A0T7FB08"/>
<sequence length="35" mass="4173">MSMWWDELLLENEEARRIHAETYGMLYAGLTRGTK</sequence>
<reference evidence="1 2" key="1">
    <citation type="submission" date="2014-08" db="EMBL/GenBank/DDBJ databases">
        <authorList>
            <person name="Chen Y.-H."/>
        </authorList>
    </citation>
    <scope>NUCLEOTIDE SEQUENCE [LARGE SCALE GENOMIC DNA]</scope>
</reference>
<organism evidence="1 2">
    <name type="scientific">Neorhizobium galegae bv. officinalis</name>
    <dbReference type="NCBI Taxonomy" id="323656"/>
    <lineage>
        <taxon>Bacteria</taxon>
        <taxon>Pseudomonadati</taxon>
        <taxon>Pseudomonadota</taxon>
        <taxon>Alphaproteobacteria</taxon>
        <taxon>Hyphomicrobiales</taxon>
        <taxon>Rhizobiaceae</taxon>
        <taxon>Rhizobium/Agrobacterium group</taxon>
        <taxon>Neorhizobium</taxon>
    </lineage>
</organism>
<evidence type="ECO:0000313" key="1">
    <source>
        <dbReference type="EMBL" id="CDZ32224.1"/>
    </source>
</evidence>
<gene>
    <name evidence="1" type="ORF">NGAL_HAMBI1145_09950</name>
</gene>
<protein>
    <submittedName>
        <fullName evidence="1">Uncharacterized protein</fullName>
    </submittedName>
</protein>